<accession>A0A0F9BNC6</accession>
<organism evidence="2">
    <name type="scientific">marine sediment metagenome</name>
    <dbReference type="NCBI Taxonomy" id="412755"/>
    <lineage>
        <taxon>unclassified sequences</taxon>
        <taxon>metagenomes</taxon>
        <taxon>ecological metagenomes</taxon>
    </lineage>
</organism>
<protein>
    <submittedName>
        <fullName evidence="2">Uncharacterized protein</fullName>
    </submittedName>
</protein>
<sequence>MPILPQPMQRVLYELPETATDNISKRKTVKDMVETLERRIEERLKEMEETTACLESGCDPKSCNYEEDPWCPYMELKKLLEERS</sequence>
<dbReference type="AlphaFoldDB" id="A0A0F9BNC6"/>
<feature type="coiled-coil region" evidence="1">
    <location>
        <begin position="26"/>
        <end position="53"/>
    </location>
</feature>
<gene>
    <name evidence="2" type="ORF">LCGC14_2426120</name>
</gene>
<name>A0A0F9BNC6_9ZZZZ</name>
<reference evidence="2" key="1">
    <citation type="journal article" date="2015" name="Nature">
        <title>Complex archaea that bridge the gap between prokaryotes and eukaryotes.</title>
        <authorList>
            <person name="Spang A."/>
            <person name="Saw J.H."/>
            <person name="Jorgensen S.L."/>
            <person name="Zaremba-Niedzwiedzka K."/>
            <person name="Martijn J."/>
            <person name="Lind A.E."/>
            <person name="van Eijk R."/>
            <person name="Schleper C."/>
            <person name="Guy L."/>
            <person name="Ettema T.J."/>
        </authorList>
    </citation>
    <scope>NUCLEOTIDE SEQUENCE</scope>
</reference>
<keyword evidence="1" id="KW-0175">Coiled coil</keyword>
<comment type="caution">
    <text evidence="2">The sequence shown here is derived from an EMBL/GenBank/DDBJ whole genome shotgun (WGS) entry which is preliminary data.</text>
</comment>
<evidence type="ECO:0000256" key="1">
    <source>
        <dbReference type="SAM" id="Coils"/>
    </source>
</evidence>
<dbReference type="EMBL" id="LAZR01037002">
    <property type="protein sequence ID" value="KKL23365.1"/>
    <property type="molecule type" value="Genomic_DNA"/>
</dbReference>
<proteinExistence type="predicted"/>
<evidence type="ECO:0000313" key="2">
    <source>
        <dbReference type="EMBL" id="KKL23365.1"/>
    </source>
</evidence>